<accession>A0A0R3MRB0</accession>
<evidence type="ECO:0000313" key="3">
    <source>
        <dbReference type="Proteomes" id="UP000052023"/>
    </source>
</evidence>
<dbReference type="PANTHER" id="PTHR30024">
    <property type="entry name" value="ALIPHATIC SULFONATES-BINDING PROTEIN-RELATED"/>
    <property type="match status" value="1"/>
</dbReference>
<reference evidence="2 3" key="1">
    <citation type="submission" date="2014-03" db="EMBL/GenBank/DDBJ databases">
        <title>Bradyrhizobium valentinum sp. nov., isolated from effective nodules of Lupinus mariae-josephae, a lupine endemic of basic-lime soils in Eastern Spain.</title>
        <authorList>
            <person name="Duran D."/>
            <person name="Rey L."/>
            <person name="Navarro A."/>
            <person name="Busquets A."/>
            <person name="Imperial J."/>
            <person name="Ruiz-Argueso T."/>
        </authorList>
    </citation>
    <scope>NUCLEOTIDE SEQUENCE [LARGE SCALE GENOMIC DNA]</scope>
    <source>
        <strain evidence="2 3">Ro19</strain>
    </source>
</reference>
<dbReference type="Gene3D" id="3.40.190.10">
    <property type="entry name" value="Periplasmic binding protein-like II"/>
    <property type="match status" value="2"/>
</dbReference>
<organism evidence="2 3">
    <name type="scientific">Bradyrhizobium retamae</name>
    <dbReference type="NCBI Taxonomy" id="1300035"/>
    <lineage>
        <taxon>Bacteria</taxon>
        <taxon>Pseudomonadati</taxon>
        <taxon>Pseudomonadota</taxon>
        <taxon>Alphaproteobacteria</taxon>
        <taxon>Hyphomicrobiales</taxon>
        <taxon>Nitrobacteraceae</taxon>
        <taxon>Bradyrhizobium</taxon>
    </lineage>
</organism>
<gene>
    <name evidence="2" type="ORF">CQ13_28295</name>
</gene>
<name>A0A0R3MRB0_9BRAD</name>
<feature type="domain" description="SsuA/THI5-like" evidence="1">
    <location>
        <begin position="30"/>
        <end position="241"/>
    </location>
</feature>
<dbReference type="EMBL" id="LLYA01000162">
    <property type="protein sequence ID" value="KRR22692.1"/>
    <property type="molecule type" value="Genomic_DNA"/>
</dbReference>
<evidence type="ECO:0000313" key="2">
    <source>
        <dbReference type="EMBL" id="KRR22692.1"/>
    </source>
</evidence>
<comment type="caution">
    <text evidence="2">The sequence shown here is derived from an EMBL/GenBank/DDBJ whole genome shotgun (WGS) entry which is preliminary data.</text>
</comment>
<proteinExistence type="predicted"/>
<dbReference type="SUPFAM" id="SSF53850">
    <property type="entry name" value="Periplasmic binding protein-like II"/>
    <property type="match status" value="1"/>
</dbReference>
<dbReference type="Proteomes" id="UP000052023">
    <property type="component" value="Unassembled WGS sequence"/>
</dbReference>
<dbReference type="Pfam" id="PF09084">
    <property type="entry name" value="NMT1"/>
    <property type="match status" value="1"/>
</dbReference>
<keyword evidence="3" id="KW-1185">Reference proteome</keyword>
<evidence type="ECO:0000259" key="1">
    <source>
        <dbReference type="Pfam" id="PF09084"/>
    </source>
</evidence>
<dbReference type="AlphaFoldDB" id="A0A0R3MRB0"/>
<sequence length="340" mass="36865">MIAVAGTISPAHALDKVRLGWCTSVITHGVAPIAVATKFGWFKQEGIEVELVNFPGSSDCVRNVATGEVLAAVATVEPVAILQQTGVKTQVFYTAYRRNIFGVAVPVDSLIQKYADLKDKKIGVTSMASAGVVLARSGASDAGLDADRDIRIVVSGQPAQSVVLLQRKEIDAVSQWDTQYTLMGLAGVPMRMLKDPLIESFPANSLVASSDSIKSKRDLLVRLARAYTMGVVYTLKNTRQAAAIFQEVYPQVVPTGLAPEAALDRTTTLLQTVSEKWTLDAPGEKWGESNLKIYQSYVDWLVRAKILKQPMDAKEIATNDMIGDINKDLDLKSVEQALAR</sequence>
<protein>
    <recommendedName>
        <fullName evidence="1">SsuA/THI5-like domain-containing protein</fullName>
    </recommendedName>
</protein>
<dbReference type="InterPro" id="IPR015168">
    <property type="entry name" value="SsuA/THI5"/>
</dbReference>